<evidence type="ECO:0000256" key="4">
    <source>
        <dbReference type="ARBA" id="ARBA00022917"/>
    </source>
</evidence>
<sequence length="313" mass="33977">MSAVGTVLEPPPMYRVRPYFEIKKVRLPNCMYQMKPLHNLTGMKTGADEVVGSALSYLEQRQDWVLNQISQLQERVKNLGDSLGVSPAEVGILPQAAAAPGGVAPDVVISCPPSDPPYPLLSLCHRLAARGVPLACSVHLHSSIAGQVSSQLMEFWKSIPQSHDPVLRITLLWKSSSSCPQPTMVVSPHNQTPVRGIANISRYVCRLFCPELYEGSGHQQSALVDSWLDAVTGTYIFGSSKEKLSVLRRLNSHLGSCQFLAGDDVTLADVVAYAIICGGPGGQKLTDNVKKWINCCRSRPEFQGVPTVNLTSS</sequence>
<evidence type="ECO:0000256" key="3">
    <source>
        <dbReference type="ARBA" id="ARBA00022490"/>
    </source>
</evidence>
<keyword evidence="5" id="KW-0539">Nucleus</keyword>
<evidence type="ECO:0000259" key="6">
    <source>
        <dbReference type="Pfam" id="PF00043"/>
    </source>
</evidence>
<dbReference type="EMBL" id="CASHTH010001713">
    <property type="protein sequence ID" value="CAI8018899.1"/>
    <property type="molecule type" value="Genomic_DNA"/>
</dbReference>
<evidence type="ECO:0000256" key="1">
    <source>
        <dbReference type="ARBA" id="ARBA00004123"/>
    </source>
</evidence>
<dbReference type="Pfam" id="PF18569">
    <property type="entry name" value="Thioredoxin_16"/>
    <property type="match status" value="1"/>
</dbReference>
<keyword evidence="4" id="KW-0648">Protein biosynthesis</keyword>
<evidence type="ECO:0000313" key="9">
    <source>
        <dbReference type="Proteomes" id="UP001174909"/>
    </source>
</evidence>
<dbReference type="PANTHER" id="PTHR13438">
    <property type="entry name" value="AMINOACYL TRNA SYNTHASE COMPLEX-INTERACTING MULTIFUNCTIONAL PROTEIN"/>
    <property type="match status" value="1"/>
</dbReference>
<evidence type="ECO:0000313" key="8">
    <source>
        <dbReference type="EMBL" id="CAI8018899.1"/>
    </source>
</evidence>
<dbReference type="InterPro" id="IPR042360">
    <property type="entry name" value="AIMP2"/>
</dbReference>
<dbReference type="Gene3D" id="1.20.1050.130">
    <property type="match status" value="1"/>
</dbReference>
<dbReference type="GO" id="GO:0005634">
    <property type="term" value="C:nucleus"/>
    <property type="evidence" value="ECO:0007669"/>
    <property type="project" value="UniProtKB-SubCell"/>
</dbReference>
<dbReference type="GO" id="GO:0005829">
    <property type="term" value="C:cytosol"/>
    <property type="evidence" value="ECO:0007669"/>
    <property type="project" value="UniProtKB-SubCell"/>
</dbReference>
<feature type="domain" description="AIMP2 thioredoxin-like" evidence="7">
    <location>
        <begin position="104"/>
        <end position="194"/>
    </location>
</feature>
<reference evidence="8" key="1">
    <citation type="submission" date="2023-03" db="EMBL/GenBank/DDBJ databases">
        <authorList>
            <person name="Steffen K."/>
            <person name="Cardenas P."/>
        </authorList>
    </citation>
    <scope>NUCLEOTIDE SEQUENCE</scope>
</reference>
<evidence type="ECO:0000256" key="2">
    <source>
        <dbReference type="ARBA" id="ARBA00004514"/>
    </source>
</evidence>
<dbReference type="InterPro" id="IPR036282">
    <property type="entry name" value="Glutathione-S-Trfase_C_sf"/>
</dbReference>
<dbReference type="InterPro" id="IPR041503">
    <property type="entry name" value="AIMP2_thioredoxin"/>
</dbReference>
<comment type="caution">
    <text evidence="8">The sequence shown here is derived from an EMBL/GenBank/DDBJ whole genome shotgun (WGS) entry which is preliminary data.</text>
</comment>
<evidence type="ECO:0000259" key="7">
    <source>
        <dbReference type="Pfam" id="PF18569"/>
    </source>
</evidence>
<dbReference type="Proteomes" id="UP001174909">
    <property type="component" value="Unassembled WGS sequence"/>
</dbReference>
<dbReference type="AlphaFoldDB" id="A0AA35RWC9"/>
<dbReference type="SUPFAM" id="SSF47616">
    <property type="entry name" value="GST C-terminal domain-like"/>
    <property type="match status" value="1"/>
</dbReference>
<dbReference type="GO" id="GO:0017101">
    <property type="term" value="C:aminoacyl-tRNA synthetase multienzyme complex"/>
    <property type="evidence" value="ECO:0007669"/>
    <property type="project" value="InterPro"/>
</dbReference>
<name>A0AA35RWC9_GEOBA</name>
<protein>
    <submittedName>
        <fullName evidence="8">Aminoacyl tRNA synthase complex-interacting multifunctional protein 2</fullName>
    </submittedName>
</protein>
<organism evidence="8 9">
    <name type="scientific">Geodia barretti</name>
    <name type="common">Barrett's horny sponge</name>
    <dbReference type="NCBI Taxonomy" id="519541"/>
    <lineage>
        <taxon>Eukaryota</taxon>
        <taxon>Metazoa</taxon>
        <taxon>Porifera</taxon>
        <taxon>Demospongiae</taxon>
        <taxon>Heteroscleromorpha</taxon>
        <taxon>Tetractinellida</taxon>
        <taxon>Astrophorina</taxon>
        <taxon>Geodiidae</taxon>
        <taxon>Geodia</taxon>
    </lineage>
</organism>
<dbReference type="InterPro" id="IPR004046">
    <property type="entry name" value="GST_C"/>
</dbReference>
<gene>
    <name evidence="8" type="ORF">GBAR_LOCUS11411</name>
</gene>
<dbReference type="GO" id="GO:0006412">
    <property type="term" value="P:translation"/>
    <property type="evidence" value="ECO:0007669"/>
    <property type="project" value="UniProtKB-KW"/>
</dbReference>
<feature type="domain" description="Glutathione S-transferase C-terminal" evidence="6">
    <location>
        <begin position="240"/>
        <end position="277"/>
    </location>
</feature>
<comment type="subcellular location">
    <subcellularLocation>
        <location evidence="2">Cytoplasm</location>
        <location evidence="2">Cytosol</location>
    </subcellularLocation>
    <subcellularLocation>
        <location evidence="1">Nucleus</location>
    </subcellularLocation>
</comment>
<evidence type="ECO:0000256" key="5">
    <source>
        <dbReference type="ARBA" id="ARBA00023242"/>
    </source>
</evidence>
<accession>A0AA35RWC9</accession>
<keyword evidence="9" id="KW-1185">Reference proteome</keyword>
<dbReference type="Pfam" id="PF00043">
    <property type="entry name" value="GST_C"/>
    <property type="match status" value="1"/>
</dbReference>
<proteinExistence type="predicted"/>
<keyword evidence="3" id="KW-0963">Cytoplasm</keyword>
<dbReference type="PANTHER" id="PTHR13438:SF2">
    <property type="entry name" value="AMINOACYL TRNA SYNTHASE COMPLEX-INTERACTING MULTIFUNCTIONAL PROTEIN 2"/>
    <property type="match status" value="1"/>
</dbReference>